<dbReference type="PANTHER" id="PTHR43140:SF1">
    <property type="entry name" value="TYPE I RESTRICTION ENZYME ECOKI SPECIFICITY SUBUNIT"/>
    <property type="match status" value="1"/>
</dbReference>
<dbReference type="EMBL" id="LOIC01000044">
    <property type="protein sequence ID" value="OCA55124.1"/>
    <property type="molecule type" value="Genomic_DNA"/>
</dbReference>
<feature type="domain" description="Type I restriction modification DNA specificity" evidence="4">
    <location>
        <begin position="214"/>
        <end position="391"/>
    </location>
</feature>
<dbReference type="PATRIC" id="fig|29488.15.peg.1904"/>
<dbReference type="InterPro" id="IPR044946">
    <property type="entry name" value="Restrct_endonuc_typeI_TRD_sf"/>
</dbReference>
<reference evidence="6" key="1">
    <citation type="submission" date="2015-11" db="EMBL/GenBank/DDBJ databases">
        <authorList>
            <person name="Tobias N.J."/>
            <person name="Mishra B."/>
            <person name="Gupta D.K."/>
            <person name="Thines M."/>
            <person name="Stinear T.P."/>
            <person name="Bode H.B."/>
        </authorList>
    </citation>
    <scope>NUCLEOTIDE SEQUENCE [LARGE SCALE GENOMIC DNA]</scope>
    <source>
        <strain evidence="6">PB45.5</strain>
    </source>
</reference>
<sequence>MSNMSFMEKLLDGVEVEWKSLGEVGEFIRGNGMQKKDFIETGFPAIHYGQIYTRYGLSADKTFTYISEDLANKLRKANKNDLLLATTSENDEDVVKPLAWLGGEAVISGDMMLFRHDQDVKYLAYYFQTEAFQTQKRKYINGAKVRRVSKDDLAKIVVPIPKKLDIQTEIVRILDTFTELTAKLTAKLTAEFTARKKQYNYYRDQLLSFEKGEVEWKTLGEIGEFIRGKRFTKADYVEHGISVIHYGEIYTQYGVSTSHVLSKVSPEMATTLRYAEPGDVVITDVGETVEDVGKAVAWIGNERVAIHDHCYAFRHAMNPKFVSYCMQTTPFIAEKAKYVARTKVNTLLINGFAKISIPVPPIEEQNRLVGILDKFDALTSSISEGLPREIELRQKQYEYYRDLLLSFPKPEVEA</sequence>
<dbReference type="Proteomes" id="UP000092665">
    <property type="component" value="Unassembled WGS sequence"/>
</dbReference>
<feature type="domain" description="Type I restriction modification DNA specificity" evidence="4">
    <location>
        <begin position="15"/>
        <end position="191"/>
    </location>
</feature>
<dbReference type="InterPro" id="IPR051212">
    <property type="entry name" value="Type-I_RE_S_subunit"/>
</dbReference>
<dbReference type="PANTHER" id="PTHR43140">
    <property type="entry name" value="TYPE-1 RESTRICTION ENZYME ECOKI SPECIFICITY PROTEIN"/>
    <property type="match status" value="1"/>
</dbReference>
<proteinExistence type="inferred from homology"/>
<dbReference type="GO" id="GO:0003677">
    <property type="term" value="F:DNA binding"/>
    <property type="evidence" value="ECO:0007669"/>
    <property type="project" value="UniProtKB-KW"/>
</dbReference>
<gene>
    <name evidence="5" type="ORF">Phpb_01742</name>
</gene>
<dbReference type="RefSeq" id="WP_205634754.1">
    <property type="nucleotide sequence ID" value="NZ_CAWMQN010000044.1"/>
</dbReference>
<protein>
    <submittedName>
        <fullName evidence="5">Putative type-1 restriction enzyme specificity protein</fullName>
    </submittedName>
</protein>
<evidence type="ECO:0000256" key="1">
    <source>
        <dbReference type="ARBA" id="ARBA00010923"/>
    </source>
</evidence>
<comment type="similarity">
    <text evidence="1">Belongs to the type-I restriction system S methylase family.</text>
</comment>
<name>A0A1B8YJ07_9GAMM</name>
<accession>A0A1B8YJ07</accession>
<keyword evidence="6" id="KW-1185">Reference proteome</keyword>
<dbReference type="Pfam" id="PF01420">
    <property type="entry name" value="Methylase_S"/>
    <property type="match status" value="2"/>
</dbReference>
<evidence type="ECO:0000256" key="3">
    <source>
        <dbReference type="ARBA" id="ARBA00023125"/>
    </source>
</evidence>
<comment type="caution">
    <text evidence="5">The sequence shown here is derived from an EMBL/GenBank/DDBJ whole genome shotgun (WGS) entry which is preliminary data.</text>
</comment>
<keyword evidence="3" id="KW-0238">DNA-binding</keyword>
<dbReference type="SUPFAM" id="SSF116734">
    <property type="entry name" value="DNA methylase specificity domain"/>
    <property type="match status" value="2"/>
</dbReference>
<keyword evidence="2" id="KW-0680">Restriction system</keyword>
<evidence type="ECO:0000256" key="2">
    <source>
        <dbReference type="ARBA" id="ARBA00022747"/>
    </source>
</evidence>
<organism evidence="5 6">
    <name type="scientific">Photorhabdus namnaonensis</name>
    <dbReference type="NCBI Taxonomy" id="1851568"/>
    <lineage>
        <taxon>Bacteria</taxon>
        <taxon>Pseudomonadati</taxon>
        <taxon>Pseudomonadota</taxon>
        <taxon>Gammaproteobacteria</taxon>
        <taxon>Enterobacterales</taxon>
        <taxon>Morganellaceae</taxon>
        <taxon>Photorhabdus</taxon>
    </lineage>
</organism>
<dbReference type="Gene3D" id="3.90.220.20">
    <property type="entry name" value="DNA methylase specificity domains"/>
    <property type="match status" value="2"/>
</dbReference>
<dbReference type="AlphaFoldDB" id="A0A1B8YJ07"/>
<evidence type="ECO:0000313" key="5">
    <source>
        <dbReference type="EMBL" id="OCA55124.1"/>
    </source>
</evidence>
<dbReference type="InterPro" id="IPR000055">
    <property type="entry name" value="Restrct_endonuc_typeI_TRD"/>
</dbReference>
<evidence type="ECO:0000259" key="4">
    <source>
        <dbReference type="Pfam" id="PF01420"/>
    </source>
</evidence>
<evidence type="ECO:0000313" key="6">
    <source>
        <dbReference type="Proteomes" id="UP000092665"/>
    </source>
</evidence>
<dbReference type="CDD" id="cd17268">
    <property type="entry name" value="RMtype1_S_Ara36733I_TRD1-CR1_like"/>
    <property type="match status" value="2"/>
</dbReference>
<dbReference type="GO" id="GO:0009307">
    <property type="term" value="P:DNA restriction-modification system"/>
    <property type="evidence" value="ECO:0007669"/>
    <property type="project" value="UniProtKB-KW"/>
</dbReference>